<proteinExistence type="predicted"/>
<protein>
    <recommendedName>
        <fullName evidence="4">Flagellar protein FlaG</fullName>
    </recommendedName>
</protein>
<dbReference type="InterPro" id="IPR005186">
    <property type="entry name" value="FlaG"/>
</dbReference>
<evidence type="ECO:0000313" key="2">
    <source>
        <dbReference type="EMBL" id="GHF80284.1"/>
    </source>
</evidence>
<feature type="region of interest" description="Disordered" evidence="1">
    <location>
        <begin position="18"/>
        <end position="82"/>
    </location>
</feature>
<dbReference type="AlphaFoldDB" id="A0A919EHE3"/>
<dbReference type="EMBL" id="BNCK01000001">
    <property type="protein sequence ID" value="GHF80284.1"/>
    <property type="molecule type" value="Genomic_DNA"/>
</dbReference>
<evidence type="ECO:0008006" key="4">
    <source>
        <dbReference type="Google" id="ProtNLM"/>
    </source>
</evidence>
<organism evidence="2 3">
    <name type="scientific">Thalassotalea marina</name>
    <dbReference type="NCBI Taxonomy" id="1673741"/>
    <lineage>
        <taxon>Bacteria</taxon>
        <taxon>Pseudomonadati</taxon>
        <taxon>Pseudomonadota</taxon>
        <taxon>Gammaproteobacteria</taxon>
        <taxon>Alteromonadales</taxon>
        <taxon>Colwelliaceae</taxon>
        <taxon>Thalassotalea</taxon>
    </lineage>
</organism>
<gene>
    <name evidence="2" type="ORF">GCM10017161_04430</name>
</gene>
<evidence type="ECO:0000256" key="1">
    <source>
        <dbReference type="SAM" id="MobiDB-lite"/>
    </source>
</evidence>
<comment type="caution">
    <text evidence="2">The sequence shown here is derived from an EMBL/GenBank/DDBJ whole genome shotgun (WGS) entry which is preliminary data.</text>
</comment>
<evidence type="ECO:0000313" key="3">
    <source>
        <dbReference type="Proteomes" id="UP000623842"/>
    </source>
</evidence>
<feature type="compositionally biased region" description="Basic and acidic residues" evidence="1">
    <location>
        <begin position="68"/>
        <end position="82"/>
    </location>
</feature>
<name>A0A919EHE3_9GAMM</name>
<dbReference type="InterPro" id="IPR035924">
    <property type="entry name" value="FlaG-like_sf"/>
</dbReference>
<dbReference type="PANTHER" id="PTHR37166">
    <property type="entry name" value="PROTEIN FLAG"/>
    <property type="match status" value="1"/>
</dbReference>
<reference evidence="2" key="2">
    <citation type="submission" date="2020-09" db="EMBL/GenBank/DDBJ databases">
        <authorList>
            <person name="Sun Q."/>
            <person name="Kim S."/>
        </authorList>
    </citation>
    <scope>NUCLEOTIDE SEQUENCE</scope>
    <source>
        <strain evidence="2">KCTC 42731</strain>
    </source>
</reference>
<keyword evidence="3" id="KW-1185">Reference proteome</keyword>
<feature type="compositionally biased region" description="Polar residues" evidence="1">
    <location>
        <begin position="18"/>
        <end position="28"/>
    </location>
</feature>
<dbReference type="SUPFAM" id="SSF160214">
    <property type="entry name" value="FlaG-like"/>
    <property type="match status" value="1"/>
</dbReference>
<reference evidence="2" key="1">
    <citation type="journal article" date="2014" name="Int. J. Syst. Evol. Microbiol.">
        <title>Complete genome sequence of Corynebacterium casei LMG S-19264T (=DSM 44701T), isolated from a smear-ripened cheese.</title>
        <authorList>
            <consortium name="US DOE Joint Genome Institute (JGI-PGF)"/>
            <person name="Walter F."/>
            <person name="Albersmeier A."/>
            <person name="Kalinowski J."/>
            <person name="Ruckert C."/>
        </authorList>
    </citation>
    <scope>NUCLEOTIDE SEQUENCE</scope>
    <source>
        <strain evidence="2">KCTC 42731</strain>
    </source>
</reference>
<dbReference type="RefSeq" id="WP_189767074.1">
    <property type="nucleotide sequence ID" value="NZ_BNCK01000001.1"/>
</dbReference>
<dbReference type="Proteomes" id="UP000623842">
    <property type="component" value="Unassembled WGS sequence"/>
</dbReference>
<dbReference type="Pfam" id="PF03646">
    <property type="entry name" value="FlaG"/>
    <property type="match status" value="1"/>
</dbReference>
<accession>A0A919EHE3</accession>
<sequence length="156" mass="17573">MVRSVSVDFALSNQVSELAQSSTQNDIKQQSEAKVGEAQNATQVNFPRGDQAVAKKDNEQDALSIVEKQQKSQQEEQEELEKAVETVSDFMSMYNRNVNFSLDEKSDKTIIKVFDADSKELIKQFPSEDLIKVAQKINGLRQDLDLQSGIFLDEKV</sequence>
<dbReference type="Gene3D" id="3.30.160.170">
    <property type="entry name" value="FlaG-like"/>
    <property type="match status" value="1"/>
</dbReference>
<dbReference type="PANTHER" id="PTHR37166:SF1">
    <property type="entry name" value="PROTEIN FLAG"/>
    <property type="match status" value="1"/>
</dbReference>